<dbReference type="EMBL" id="AWXZ01000018">
    <property type="protein sequence ID" value="ESR25695.1"/>
    <property type="molecule type" value="Genomic_DNA"/>
</dbReference>
<gene>
    <name evidence="2" type="ORF">N177_1528</name>
</gene>
<reference evidence="2 3" key="1">
    <citation type="journal article" date="2014" name="Genome Announc.">
        <title>Draft Genome Sequence of Lutibaculum baratangense Strain AMV1T, Isolated from a Mud Volcano in Andamans, India.</title>
        <authorList>
            <person name="Singh A."/>
            <person name="Sreenivas A."/>
            <person name="Sathyanarayana Reddy G."/>
            <person name="Pinnaka A.K."/>
            <person name="Shivaji S."/>
        </authorList>
    </citation>
    <scope>NUCLEOTIDE SEQUENCE [LARGE SCALE GENOMIC DNA]</scope>
    <source>
        <strain evidence="2 3">AMV1</strain>
    </source>
</reference>
<comment type="caution">
    <text evidence="2">The sequence shown here is derived from an EMBL/GenBank/DDBJ whole genome shotgun (WGS) entry which is preliminary data.</text>
</comment>
<organism evidence="2 3">
    <name type="scientific">Lutibaculum baratangense AMV1</name>
    <dbReference type="NCBI Taxonomy" id="631454"/>
    <lineage>
        <taxon>Bacteria</taxon>
        <taxon>Pseudomonadati</taxon>
        <taxon>Pseudomonadota</taxon>
        <taxon>Alphaproteobacteria</taxon>
        <taxon>Hyphomicrobiales</taxon>
        <taxon>Tepidamorphaceae</taxon>
        <taxon>Lutibaculum</taxon>
    </lineage>
</organism>
<protein>
    <submittedName>
        <fullName evidence="2">Uncharacterized protein</fullName>
    </submittedName>
</protein>
<dbReference type="AlphaFoldDB" id="V4RRC3"/>
<sequence>MSTAIGRARVLDLPLPAARAARHGAPLGFAQRRGRASRKTPSHPIHLPR</sequence>
<feature type="region of interest" description="Disordered" evidence="1">
    <location>
        <begin position="21"/>
        <end position="49"/>
    </location>
</feature>
<evidence type="ECO:0000313" key="2">
    <source>
        <dbReference type="EMBL" id="ESR25695.1"/>
    </source>
</evidence>
<proteinExistence type="predicted"/>
<feature type="compositionally biased region" description="Basic residues" evidence="1">
    <location>
        <begin position="32"/>
        <end position="49"/>
    </location>
</feature>
<evidence type="ECO:0000256" key="1">
    <source>
        <dbReference type="SAM" id="MobiDB-lite"/>
    </source>
</evidence>
<name>V4RRC3_9HYPH</name>
<accession>V4RRC3</accession>
<dbReference type="Proteomes" id="UP000017819">
    <property type="component" value="Unassembled WGS sequence"/>
</dbReference>
<evidence type="ECO:0000313" key="3">
    <source>
        <dbReference type="Proteomes" id="UP000017819"/>
    </source>
</evidence>
<keyword evidence="3" id="KW-1185">Reference proteome</keyword>